<evidence type="ECO:0000256" key="2">
    <source>
        <dbReference type="ARBA" id="ARBA00012405"/>
    </source>
</evidence>
<dbReference type="Pfam" id="PF01565">
    <property type="entry name" value="FAD_binding_4"/>
    <property type="match status" value="1"/>
</dbReference>
<organism evidence="7 8">
    <name type="scientific">Piedraia hortae CBS 480.64</name>
    <dbReference type="NCBI Taxonomy" id="1314780"/>
    <lineage>
        <taxon>Eukaryota</taxon>
        <taxon>Fungi</taxon>
        <taxon>Dikarya</taxon>
        <taxon>Ascomycota</taxon>
        <taxon>Pezizomycotina</taxon>
        <taxon>Dothideomycetes</taxon>
        <taxon>Dothideomycetidae</taxon>
        <taxon>Capnodiales</taxon>
        <taxon>Piedraiaceae</taxon>
        <taxon>Piedraia</taxon>
    </lineage>
</organism>
<dbReference type="InterPro" id="IPR016169">
    <property type="entry name" value="FAD-bd_PCMH_sub2"/>
</dbReference>
<dbReference type="PANTHER" id="PTHR10801">
    <property type="entry name" value="24-DEHYDROCHOLESTEROL REDUCTASE"/>
    <property type="match status" value="1"/>
</dbReference>
<dbReference type="InterPro" id="IPR040165">
    <property type="entry name" value="Diminuto-like"/>
</dbReference>
<feature type="domain" description="FAD-binding PCMH-type" evidence="6">
    <location>
        <begin position="29"/>
        <end position="203"/>
    </location>
</feature>
<dbReference type="FunFam" id="3.30.465.10:FF:000031">
    <property type="entry name" value="FAD binding domain protein"/>
    <property type="match status" value="1"/>
</dbReference>
<protein>
    <recommendedName>
        <fullName evidence="2">Delta(24)-sterol reductase</fullName>
        <ecNumber evidence="2">1.3.1.72</ecNumber>
    </recommendedName>
</protein>
<evidence type="ECO:0000259" key="6">
    <source>
        <dbReference type="PROSITE" id="PS51387"/>
    </source>
</evidence>
<dbReference type="GO" id="GO:0008202">
    <property type="term" value="P:steroid metabolic process"/>
    <property type="evidence" value="ECO:0007669"/>
    <property type="project" value="TreeGrafter"/>
</dbReference>
<keyword evidence="8" id="KW-1185">Reference proteome</keyword>
<dbReference type="PANTHER" id="PTHR10801:SF10">
    <property type="entry name" value="FAD BINDING DOMAIN PROTEIN (AFU_ORTHOLOGUE AFUA_6G14300)"/>
    <property type="match status" value="1"/>
</dbReference>
<evidence type="ECO:0000256" key="5">
    <source>
        <dbReference type="ARBA" id="ARBA00023136"/>
    </source>
</evidence>
<comment type="subcellular location">
    <subcellularLocation>
        <location evidence="1">Membrane</location>
        <topology evidence="1">Single-pass membrane protein</topology>
    </subcellularLocation>
</comment>
<dbReference type="InterPro" id="IPR036318">
    <property type="entry name" value="FAD-bd_PCMH-like_sf"/>
</dbReference>
<dbReference type="InterPro" id="IPR006094">
    <property type="entry name" value="Oxid_FAD_bind_N"/>
</dbReference>
<dbReference type="EMBL" id="MU005964">
    <property type="protein sequence ID" value="KAF2862795.1"/>
    <property type="molecule type" value="Genomic_DNA"/>
</dbReference>
<dbReference type="PROSITE" id="PS51387">
    <property type="entry name" value="FAD_PCMH"/>
    <property type="match status" value="1"/>
</dbReference>
<keyword evidence="4" id="KW-1133">Transmembrane helix</keyword>
<dbReference type="GO" id="GO:0050614">
    <property type="term" value="F:Delta24-sterol reductase activity"/>
    <property type="evidence" value="ECO:0007669"/>
    <property type="project" value="UniProtKB-EC"/>
</dbReference>
<dbReference type="InterPro" id="IPR016166">
    <property type="entry name" value="FAD-bd_PCMH"/>
</dbReference>
<dbReference type="AlphaFoldDB" id="A0A6A7C735"/>
<dbReference type="OrthoDB" id="415825at2759"/>
<evidence type="ECO:0000256" key="1">
    <source>
        <dbReference type="ARBA" id="ARBA00004167"/>
    </source>
</evidence>
<evidence type="ECO:0000256" key="3">
    <source>
        <dbReference type="ARBA" id="ARBA00022692"/>
    </source>
</evidence>
<proteinExistence type="predicted"/>
<dbReference type="GO" id="GO:0016020">
    <property type="term" value="C:membrane"/>
    <property type="evidence" value="ECO:0007669"/>
    <property type="project" value="UniProtKB-SubCell"/>
</dbReference>
<gene>
    <name evidence="7" type="ORF">K470DRAFT_255704</name>
</gene>
<dbReference type="GO" id="GO:0005737">
    <property type="term" value="C:cytoplasm"/>
    <property type="evidence" value="ECO:0007669"/>
    <property type="project" value="TreeGrafter"/>
</dbReference>
<dbReference type="Gene3D" id="3.30.465.10">
    <property type="match status" value="1"/>
</dbReference>
<dbReference type="GO" id="GO:0071949">
    <property type="term" value="F:FAD binding"/>
    <property type="evidence" value="ECO:0007669"/>
    <property type="project" value="InterPro"/>
</dbReference>
<name>A0A6A7C735_9PEZI</name>
<accession>A0A6A7C735</accession>
<keyword evidence="5" id="KW-0472">Membrane</keyword>
<sequence length="518" mass="58656">MSLACSLNKPVVFLQVGRLQRSIRLYGKYAPKEAISLHRQKVSQVSEAVKDFYSRGQFFRISHGSTNSTRQSSLGRDPKKVVDTSQLSNVLHIDTERRTALVEPNVPMDLLIEATLAHQLIPPVVMEFPGITVGGGFNGTSGESSSFRHGFFDRTLDEIEMVLADGEIIACSDQQNSDLFRGAAGALGTFGVTTLLKIRLIPASKYVETTYHPVHSINEALTLLRQTANPDDPSIDYIDGIMFSPSHGVIITGRLTNETDSTLPVTRFSSPSDEWFYLHAHTKTTPTKELVPLGDYLFRYDRGGFWVGLAAFSYFKSLIPFTKTTRSFLDDFLHTRMLYRALHASGEAERMIIQDLALPYRSAERFVEFCARETGIWPLWFCPLRQSPGPTMHPHSEGEGQLVNIGLWGMGPEEREGFRGINREIEKMLAECGGMRWLYAQTFCGREEFWGDFDYDWYAALRKKYRAEGLPDVFEKISGRGVKVERAWWKKIWPVAGIIGLREAIRSKDYLKARGRKW</sequence>
<reference evidence="7" key="1">
    <citation type="journal article" date="2020" name="Stud. Mycol.">
        <title>101 Dothideomycetes genomes: a test case for predicting lifestyles and emergence of pathogens.</title>
        <authorList>
            <person name="Haridas S."/>
            <person name="Albert R."/>
            <person name="Binder M."/>
            <person name="Bloem J."/>
            <person name="Labutti K."/>
            <person name="Salamov A."/>
            <person name="Andreopoulos B."/>
            <person name="Baker S."/>
            <person name="Barry K."/>
            <person name="Bills G."/>
            <person name="Bluhm B."/>
            <person name="Cannon C."/>
            <person name="Castanera R."/>
            <person name="Culley D."/>
            <person name="Daum C."/>
            <person name="Ezra D."/>
            <person name="Gonzalez J."/>
            <person name="Henrissat B."/>
            <person name="Kuo A."/>
            <person name="Liang C."/>
            <person name="Lipzen A."/>
            <person name="Lutzoni F."/>
            <person name="Magnuson J."/>
            <person name="Mondo S."/>
            <person name="Nolan M."/>
            <person name="Ohm R."/>
            <person name="Pangilinan J."/>
            <person name="Park H.-J."/>
            <person name="Ramirez L."/>
            <person name="Alfaro M."/>
            <person name="Sun H."/>
            <person name="Tritt A."/>
            <person name="Yoshinaga Y."/>
            <person name="Zwiers L.-H."/>
            <person name="Turgeon B."/>
            <person name="Goodwin S."/>
            <person name="Spatafora J."/>
            <person name="Crous P."/>
            <person name="Grigoriev I."/>
        </authorList>
    </citation>
    <scope>NUCLEOTIDE SEQUENCE</scope>
    <source>
        <strain evidence="7">CBS 480.64</strain>
    </source>
</reference>
<evidence type="ECO:0000313" key="7">
    <source>
        <dbReference type="EMBL" id="KAF2862795.1"/>
    </source>
</evidence>
<dbReference type="EC" id="1.3.1.72" evidence="2"/>
<dbReference type="SUPFAM" id="SSF56176">
    <property type="entry name" value="FAD-binding/transporter-associated domain-like"/>
    <property type="match status" value="1"/>
</dbReference>
<keyword evidence="3" id="KW-0812">Transmembrane</keyword>
<evidence type="ECO:0000256" key="4">
    <source>
        <dbReference type="ARBA" id="ARBA00022989"/>
    </source>
</evidence>
<dbReference type="GO" id="GO:0000246">
    <property type="term" value="F:Delta24(24-1) sterol reductase activity"/>
    <property type="evidence" value="ECO:0007669"/>
    <property type="project" value="TreeGrafter"/>
</dbReference>
<dbReference type="Proteomes" id="UP000799421">
    <property type="component" value="Unassembled WGS sequence"/>
</dbReference>
<evidence type="ECO:0000313" key="8">
    <source>
        <dbReference type="Proteomes" id="UP000799421"/>
    </source>
</evidence>